<feature type="non-terminal residue" evidence="1">
    <location>
        <position position="195"/>
    </location>
</feature>
<sequence length="195" mass="21965">MYDVSSWLVVYDETAEHGTIPGNMTTIAVLDDSLYDPDTGLILDAAAQATLDANILQYYTDSSLPLPSDPSAPFGIMAQFPDEVLERVGVDEGTTDQRELFPQFFQQDPEMDWEALDGEIQYQQKRNSTISLPGTEFDQTAVWETKTWLQSEYPFVTLTIPEGQGLTSDEYTPEIQTFLPPSFDPAGPYYRARRK</sequence>
<feature type="non-terminal residue" evidence="1">
    <location>
        <position position="1"/>
    </location>
</feature>
<keyword evidence="2" id="KW-1185">Reference proteome</keyword>
<proteinExistence type="predicted"/>
<protein>
    <submittedName>
        <fullName evidence="1">Uncharacterized protein</fullName>
    </submittedName>
</protein>
<dbReference type="AlphaFoldDB" id="A0A9K3D4K2"/>
<evidence type="ECO:0000313" key="2">
    <source>
        <dbReference type="Proteomes" id="UP000265618"/>
    </source>
</evidence>
<comment type="caution">
    <text evidence="1">The sequence shown here is derived from an EMBL/GenBank/DDBJ whole genome shotgun (WGS) entry which is preliminary data.</text>
</comment>
<gene>
    <name evidence="1" type="ORF">KIPB_009879</name>
</gene>
<reference evidence="1 2" key="1">
    <citation type="journal article" date="2018" name="PLoS ONE">
        <title>The draft genome of Kipferlia bialata reveals reductive genome evolution in fornicate parasites.</title>
        <authorList>
            <person name="Tanifuji G."/>
            <person name="Takabayashi S."/>
            <person name="Kume K."/>
            <person name="Takagi M."/>
            <person name="Nakayama T."/>
            <person name="Kamikawa R."/>
            <person name="Inagaki Y."/>
            <person name="Hashimoto T."/>
        </authorList>
    </citation>
    <scope>NUCLEOTIDE SEQUENCE [LARGE SCALE GENOMIC DNA]</scope>
    <source>
        <strain evidence="1">NY0173</strain>
    </source>
</reference>
<organism evidence="1 2">
    <name type="scientific">Kipferlia bialata</name>
    <dbReference type="NCBI Taxonomy" id="797122"/>
    <lineage>
        <taxon>Eukaryota</taxon>
        <taxon>Metamonada</taxon>
        <taxon>Carpediemonas-like organisms</taxon>
        <taxon>Kipferlia</taxon>
    </lineage>
</organism>
<dbReference type="EMBL" id="BDIP01003488">
    <property type="protein sequence ID" value="GIQ87773.1"/>
    <property type="molecule type" value="Genomic_DNA"/>
</dbReference>
<dbReference type="Proteomes" id="UP000265618">
    <property type="component" value="Unassembled WGS sequence"/>
</dbReference>
<name>A0A9K3D4K2_9EUKA</name>
<evidence type="ECO:0000313" key="1">
    <source>
        <dbReference type="EMBL" id="GIQ87773.1"/>
    </source>
</evidence>
<accession>A0A9K3D4K2</accession>